<keyword evidence="3" id="KW-0804">Transcription</keyword>
<proteinExistence type="predicted"/>
<reference evidence="6" key="1">
    <citation type="submission" date="2021-01" db="EMBL/GenBank/DDBJ databases">
        <title>Whole genome shotgun sequence of Virgisporangium aliadipatigenens NBRC 105644.</title>
        <authorList>
            <person name="Komaki H."/>
            <person name="Tamura T."/>
        </authorList>
    </citation>
    <scope>NUCLEOTIDE SEQUENCE</scope>
    <source>
        <strain evidence="6">NBRC 105644</strain>
    </source>
</reference>
<gene>
    <name evidence="6" type="ORF">Val02_33630</name>
</gene>
<evidence type="ECO:0000256" key="1">
    <source>
        <dbReference type="ARBA" id="ARBA00023015"/>
    </source>
</evidence>
<keyword evidence="4" id="KW-0472">Membrane</keyword>
<dbReference type="InterPro" id="IPR001471">
    <property type="entry name" value="AP2/ERF_dom"/>
</dbReference>
<evidence type="ECO:0000313" key="6">
    <source>
        <dbReference type="EMBL" id="GIJ46477.1"/>
    </source>
</evidence>
<feature type="domain" description="AP2/ERF" evidence="5">
    <location>
        <begin position="39"/>
        <end position="127"/>
    </location>
</feature>
<keyword evidence="4" id="KW-1133">Transmembrane helix</keyword>
<protein>
    <recommendedName>
        <fullName evidence="5">AP2/ERF domain-containing protein</fullName>
    </recommendedName>
</protein>
<dbReference type="GO" id="GO:0003677">
    <property type="term" value="F:DNA binding"/>
    <property type="evidence" value="ECO:0007669"/>
    <property type="project" value="UniProtKB-KW"/>
</dbReference>
<keyword evidence="1" id="KW-0805">Transcription regulation</keyword>
<feature type="transmembrane region" description="Helical" evidence="4">
    <location>
        <begin position="20"/>
        <end position="44"/>
    </location>
</feature>
<dbReference type="PROSITE" id="PS51032">
    <property type="entry name" value="AP2_ERF"/>
    <property type="match status" value="1"/>
</dbReference>
<organism evidence="6 7">
    <name type="scientific">Virgisporangium aliadipatigenens</name>
    <dbReference type="NCBI Taxonomy" id="741659"/>
    <lineage>
        <taxon>Bacteria</taxon>
        <taxon>Bacillati</taxon>
        <taxon>Actinomycetota</taxon>
        <taxon>Actinomycetes</taxon>
        <taxon>Micromonosporales</taxon>
        <taxon>Micromonosporaceae</taxon>
        <taxon>Virgisporangium</taxon>
    </lineage>
</organism>
<keyword evidence="2" id="KW-0238">DNA-binding</keyword>
<evidence type="ECO:0000256" key="2">
    <source>
        <dbReference type="ARBA" id="ARBA00023125"/>
    </source>
</evidence>
<evidence type="ECO:0000256" key="4">
    <source>
        <dbReference type="SAM" id="Phobius"/>
    </source>
</evidence>
<accession>A0A8J3YLF8</accession>
<comment type="caution">
    <text evidence="6">The sequence shown here is derived from an EMBL/GenBank/DDBJ whole genome shotgun (WGS) entry which is preliminary data.</text>
</comment>
<dbReference type="EMBL" id="BOPF01000010">
    <property type="protein sequence ID" value="GIJ46477.1"/>
    <property type="molecule type" value="Genomic_DNA"/>
</dbReference>
<dbReference type="RefSeq" id="WP_203899993.1">
    <property type="nucleotide sequence ID" value="NZ_BOPF01000010.1"/>
</dbReference>
<keyword evidence="7" id="KW-1185">Reference proteome</keyword>
<dbReference type="Proteomes" id="UP000619260">
    <property type="component" value="Unassembled WGS sequence"/>
</dbReference>
<sequence length="251" mass="27971">MSDVFSPAADTFASGMPTALSIWFLLTAAVAAPFALLAMLFGFLDWRRSRKARAARAALGKPSFGKRAAESRRYADEIGAAAERATEMAERRRDQWLAAHIATEAAWKAYDTADAEWRRLDKAAAYPTPEATPRTPEELHKAAQEAFRRGQIDSDQLLDILFHRNGFDPERHPFELDALLRRAARDRLLRSYRAASAAEREAWRQAETASAARKSLQEEARLARGRAVLATRQPVVATAARRTSSNELVYG</sequence>
<dbReference type="AlphaFoldDB" id="A0A8J3YLF8"/>
<evidence type="ECO:0000259" key="5">
    <source>
        <dbReference type="PROSITE" id="PS51032"/>
    </source>
</evidence>
<keyword evidence="4" id="KW-0812">Transmembrane</keyword>
<name>A0A8J3YLF8_9ACTN</name>
<evidence type="ECO:0000313" key="7">
    <source>
        <dbReference type="Proteomes" id="UP000619260"/>
    </source>
</evidence>
<evidence type="ECO:0000256" key="3">
    <source>
        <dbReference type="ARBA" id="ARBA00023163"/>
    </source>
</evidence>
<dbReference type="GO" id="GO:0003700">
    <property type="term" value="F:DNA-binding transcription factor activity"/>
    <property type="evidence" value="ECO:0007669"/>
    <property type="project" value="InterPro"/>
</dbReference>